<dbReference type="InterPro" id="IPR000277">
    <property type="entry name" value="Cys/Met-Metab_PyrdxlP-dep_enz"/>
</dbReference>
<dbReference type="GO" id="GO:0016846">
    <property type="term" value="F:carbon-sulfur lyase activity"/>
    <property type="evidence" value="ECO:0007669"/>
    <property type="project" value="TreeGrafter"/>
</dbReference>
<dbReference type="GO" id="GO:0030170">
    <property type="term" value="F:pyridoxal phosphate binding"/>
    <property type="evidence" value="ECO:0007669"/>
    <property type="project" value="InterPro"/>
</dbReference>
<dbReference type="Gene3D" id="3.90.1150.10">
    <property type="entry name" value="Aspartate Aminotransferase, domain 1"/>
    <property type="match status" value="1"/>
</dbReference>
<accession>A0AA88KME6</accession>
<dbReference type="InterPro" id="IPR015421">
    <property type="entry name" value="PyrdxlP-dep_Trfase_major"/>
</dbReference>
<dbReference type="Pfam" id="PF01053">
    <property type="entry name" value="Cys_Met_Meta_PP"/>
    <property type="match status" value="3"/>
</dbReference>
<feature type="modified residue" description="N6-(pyridoxal phosphate)lysine" evidence="3">
    <location>
        <position position="282"/>
    </location>
</feature>
<organism evidence="5 6">
    <name type="scientific">Naegleria lovaniensis</name>
    <name type="common">Amoeba</name>
    <dbReference type="NCBI Taxonomy" id="51637"/>
    <lineage>
        <taxon>Eukaryota</taxon>
        <taxon>Discoba</taxon>
        <taxon>Heterolobosea</taxon>
        <taxon>Tetramitia</taxon>
        <taxon>Eutetramitia</taxon>
        <taxon>Vahlkampfiidae</taxon>
        <taxon>Naegleria</taxon>
    </lineage>
</organism>
<dbReference type="GeneID" id="68094380"/>
<evidence type="ECO:0000256" key="4">
    <source>
        <dbReference type="RuleBase" id="RU362118"/>
    </source>
</evidence>
<keyword evidence="2 3" id="KW-0663">Pyridoxal phosphate</keyword>
<dbReference type="PANTHER" id="PTHR11808">
    <property type="entry name" value="TRANS-SULFURATION ENZYME FAMILY MEMBER"/>
    <property type="match status" value="1"/>
</dbReference>
<gene>
    <name evidence="5" type="ORF">C9374_001924</name>
</gene>
<evidence type="ECO:0000256" key="1">
    <source>
        <dbReference type="ARBA" id="ARBA00001933"/>
    </source>
</evidence>
<dbReference type="PROSITE" id="PS00868">
    <property type="entry name" value="CYS_MET_METAB_PP"/>
    <property type="match status" value="1"/>
</dbReference>
<proteinExistence type="inferred from homology"/>
<comment type="similarity">
    <text evidence="4">Belongs to the trans-sulfuration enzymes family.</text>
</comment>
<evidence type="ECO:0000256" key="2">
    <source>
        <dbReference type="ARBA" id="ARBA00022898"/>
    </source>
</evidence>
<comment type="cofactor">
    <cofactor evidence="1 4">
        <name>pyridoxal 5'-phosphate</name>
        <dbReference type="ChEBI" id="CHEBI:597326"/>
    </cofactor>
</comment>
<dbReference type="RefSeq" id="XP_044550881.1">
    <property type="nucleotide sequence ID" value="XM_044691285.1"/>
</dbReference>
<keyword evidence="6" id="KW-1185">Reference proteome</keyword>
<dbReference type="SUPFAM" id="SSF53383">
    <property type="entry name" value="PLP-dependent transferases"/>
    <property type="match status" value="2"/>
</dbReference>
<dbReference type="Gene3D" id="3.40.640.10">
    <property type="entry name" value="Type I PLP-dependent aspartate aminotransferase-like (Major domain)"/>
    <property type="match status" value="1"/>
</dbReference>
<protein>
    <recommendedName>
        <fullName evidence="7">Cystathionine gamma-synthase</fullName>
    </recommendedName>
</protein>
<dbReference type="InterPro" id="IPR054542">
    <property type="entry name" value="Cys_met_metab_PP"/>
</dbReference>
<dbReference type="AlphaFoldDB" id="A0AA88KME6"/>
<comment type="caution">
    <text evidence="5">The sequence shown here is derived from an EMBL/GenBank/DDBJ whole genome shotgun (WGS) entry which is preliminary data.</text>
</comment>
<dbReference type="EMBL" id="PYSW02000014">
    <property type="protein sequence ID" value="KAG2386889.1"/>
    <property type="molecule type" value="Genomic_DNA"/>
</dbReference>
<evidence type="ECO:0008006" key="7">
    <source>
        <dbReference type="Google" id="ProtNLM"/>
    </source>
</evidence>
<evidence type="ECO:0000313" key="5">
    <source>
        <dbReference type="EMBL" id="KAG2386889.1"/>
    </source>
</evidence>
<evidence type="ECO:0000256" key="3">
    <source>
        <dbReference type="PIRSR" id="PIRSR001434-2"/>
    </source>
</evidence>
<evidence type="ECO:0000313" key="6">
    <source>
        <dbReference type="Proteomes" id="UP000816034"/>
    </source>
</evidence>
<dbReference type="GO" id="GO:0005737">
    <property type="term" value="C:cytoplasm"/>
    <property type="evidence" value="ECO:0007669"/>
    <property type="project" value="TreeGrafter"/>
</dbReference>
<name>A0AA88KME6_NAELO</name>
<reference evidence="5 6" key="1">
    <citation type="journal article" date="2018" name="BMC Genomics">
        <title>The genome of Naegleria lovaniensis, the basis for a comparative approach to unravel pathogenicity factors of the human pathogenic amoeba N. fowleri.</title>
        <authorList>
            <person name="Liechti N."/>
            <person name="Schurch N."/>
            <person name="Bruggmann R."/>
            <person name="Wittwer M."/>
        </authorList>
    </citation>
    <scope>NUCLEOTIDE SEQUENCE [LARGE SCALE GENOMIC DNA]</scope>
    <source>
        <strain evidence="5 6">ATCC 30569</strain>
    </source>
</reference>
<sequence>MVLLDIVLKPMMNDEQPNTKTALIPNASHSVQDADFSFSTLAICSDRKVEKVSDVAPPIHLSTTYSMDSDVSDGMIYSRVHNKTRSRVEAVIANLEGSDDFKTVTFSSGQAATSTLLFTLRPKRIFKRMVENTEGDDEAGYAGTKDSMATLRAFANFYCGVVKKELLSKIPATSEENGKKVDDIEDNVMKVIDITKIEEEVDMDQAMQNQDLSPNSKPIYKGDIIWLETPLNPTCDLTDIEYYVKIAHQMGALVIVDSTFASPALQQPLMIGADFALHSTTKFMGGHSDCLGGCVTTKSNGYASSLKSNRSVLGCVMGNLEAYLLLRSLRTLQVRVLHQSQTAEVVAKWLHGQIGNEETNMQVTKVHYPNLAPEQSSQEGLTTTDQETAASTPKYKKLTNYEICQKQMNGKGPGILSFELKTAEGSRKLPQLLEIIEHATSLGGVESCIDYRFQWDRSTAPTLLRLSIGLESPKDLIADLKTALLKL</sequence>
<dbReference type="PANTHER" id="PTHR11808:SF35">
    <property type="entry name" value="CYSTATHIONINE GAMMA-SYNTHASE (AFU_ORTHOLOGUE AFUA_7G01590)"/>
    <property type="match status" value="1"/>
</dbReference>
<dbReference type="InterPro" id="IPR015422">
    <property type="entry name" value="PyrdxlP-dep_Trfase_small"/>
</dbReference>
<dbReference type="Proteomes" id="UP000816034">
    <property type="component" value="Unassembled WGS sequence"/>
</dbReference>
<dbReference type="InterPro" id="IPR015424">
    <property type="entry name" value="PyrdxlP-dep_Trfase"/>
</dbReference>
<dbReference type="PIRSF" id="PIRSF001434">
    <property type="entry name" value="CGS"/>
    <property type="match status" value="1"/>
</dbReference>
<dbReference type="GO" id="GO:0019346">
    <property type="term" value="P:transsulfuration"/>
    <property type="evidence" value="ECO:0007669"/>
    <property type="project" value="InterPro"/>
</dbReference>